<dbReference type="Pfam" id="PF03704">
    <property type="entry name" value="BTAD"/>
    <property type="match status" value="1"/>
</dbReference>
<dbReference type="InterPro" id="IPR016032">
    <property type="entry name" value="Sig_transdc_resp-reg_C-effctor"/>
</dbReference>
<comment type="caution">
    <text evidence="4">The sequence shown here is derived from an EMBL/GenBank/DDBJ whole genome shotgun (WGS) entry which is preliminary data.</text>
</comment>
<dbReference type="InterPro" id="IPR011990">
    <property type="entry name" value="TPR-like_helical_dom_sf"/>
</dbReference>
<dbReference type="Gene3D" id="1.10.10.10">
    <property type="entry name" value="Winged helix-like DNA-binding domain superfamily/Winged helix DNA-binding domain"/>
    <property type="match status" value="1"/>
</dbReference>
<dbReference type="Gene3D" id="1.25.40.10">
    <property type="entry name" value="Tetratricopeptide repeat domain"/>
    <property type="match status" value="1"/>
</dbReference>
<evidence type="ECO:0000256" key="2">
    <source>
        <dbReference type="ARBA" id="ARBA00023163"/>
    </source>
</evidence>
<name>A0A927C941_9BACL</name>
<dbReference type="AlphaFoldDB" id="A0A927C941"/>
<dbReference type="InterPro" id="IPR005158">
    <property type="entry name" value="BTAD"/>
</dbReference>
<evidence type="ECO:0000313" key="4">
    <source>
        <dbReference type="EMBL" id="MBD2863684.1"/>
    </source>
</evidence>
<dbReference type="GO" id="GO:0003677">
    <property type="term" value="F:DNA binding"/>
    <property type="evidence" value="ECO:0007669"/>
    <property type="project" value="InterPro"/>
</dbReference>
<feature type="domain" description="Bacterial transcriptional activator" evidence="3">
    <location>
        <begin position="450"/>
        <end position="590"/>
    </location>
</feature>
<sequence length="594" mass="67292">MTLNEVRRWIDQRDYAMAVIRLECAILEGGRPDAELLAMLPDGVLSGSPLLQKAYGERLADAGRLAEAKELLQKSVKGFARQTFQQELLAAMASLAYVHMRMGELHEAETLLIFLRNEYEREETAQGGHVPLAIARGAQLIGEESSRRLYYQAAFDAFDRAADPENGSRVLLEMLLDLGPALGSRIQESHALLCLRLTASPAVADYEAAYAATALYFEERWEEASDAFAGLSPNKLPVVLDAALRCCGYIAMLRCGQVLPEEGLERLRDDVRRFAGDATIQFQYACLGFERKREERNEAGARRALVQAEALAKLCASAQARMKVQAMKRALDALVWDRDEKTEQGELLWNVTCFGMMKFTRGNTEVADFRWKRRKAQELLLYLLLQPNYTCPRDQLLEKLFADSDSDRKAGQLYVTIHSLKQVLREALGCEDAIIARGGVVKIGALLEQADVEKYRTLIRVGDQLWPSDRELAAELYEQAVQMYEELVPELSYIDWLDGFRNHYAEVQAVTLKRLVYFAMEKSRYDAAESYCIGWLQVRPAEEEAYQGMIRLLMRQGKTAEANRWYRKLEAVCREELNVTPLPETTRLLQGEGI</sequence>
<evidence type="ECO:0000259" key="3">
    <source>
        <dbReference type="SMART" id="SM01043"/>
    </source>
</evidence>
<evidence type="ECO:0000256" key="1">
    <source>
        <dbReference type="ARBA" id="ARBA00023015"/>
    </source>
</evidence>
<gene>
    <name evidence="4" type="ORF">IDH45_16955</name>
</gene>
<keyword evidence="1" id="KW-0805">Transcription regulation</keyword>
<organism evidence="4 5">
    <name type="scientific">Paenibacillus oceani</name>
    <dbReference type="NCBI Taxonomy" id="2772510"/>
    <lineage>
        <taxon>Bacteria</taxon>
        <taxon>Bacillati</taxon>
        <taxon>Bacillota</taxon>
        <taxon>Bacilli</taxon>
        <taxon>Bacillales</taxon>
        <taxon>Paenibacillaceae</taxon>
        <taxon>Paenibacillus</taxon>
    </lineage>
</organism>
<keyword evidence="2" id="KW-0804">Transcription</keyword>
<dbReference type="PANTHER" id="PTHR35807">
    <property type="entry name" value="TRANSCRIPTIONAL REGULATOR REDD-RELATED"/>
    <property type="match status" value="1"/>
</dbReference>
<dbReference type="EMBL" id="JACXJA010000021">
    <property type="protein sequence ID" value="MBD2863684.1"/>
    <property type="molecule type" value="Genomic_DNA"/>
</dbReference>
<dbReference type="SUPFAM" id="SSF48452">
    <property type="entry name" value="TPR-like"/>
    <property type="match status" value="1"/>
</dbReference>
<dbReference type="SMART" id="SM01043">
    <property type="entry name" value="BTAD"/>
    <property type="match status" value="1"/>
</dbReference>
<protein>
    <recommendedName>
        <fullName evidence="3">Bacterial transcriptional activator domain-containing protein</fullName>
    </recommendedName>
</protein>
<dbReference type="SUPFAM" id="SSF46894">
    <property type="entry name" value="C-terminal effector domain of the bipartite response regulators"/>
    <property type="match status" value="1"/>
</dbReference>
<dbReference type="Proteomes" id="UP000639396">
    <property type="component" value="Unassembled WGS sequence"/>
</dbReference>
<accession>A0A927C941</accession>
<reference evidence="4" key="1">
    <citation type="submission" date="2020-09" db="EMBL/GenBank/DDBJ databases">
        <title>A novel bacterium of genus Paenibacillus, isolated from South China Sea.</title>
        <authorList>
            <person name="Huang H."/>
            <person name="Mo K."/>
            <person name="Hu Y."/>
        </authorList>
    </citation>
    <scope>NUCLEOTIDE SEQUENCE</scope>
    <source>
        <strain evidence="4">IB182363</strain>
    </source>
</reference>
<proteinExistence type="predicted"/>
<dbReference type="RefSeq" id="WP_190929308.1">
    <property type="nucleotide sequence ID" value="NZ_JACXJA010000021.1"/>
</dbReference>
<dbReference type="InterPro" id="IPR036388">
    <property type="entry name" value="WH-like_DNA-bd_sf"/>
</dbReference>
<dbReference type="GO" id="GO:0006355">
    <property type="term" value="P:regulation of DNA-templated transcription"/>
    <property type="evidence" value="ECO:0007669"/>
    <property type="project" value="InterPro"/>
</dbReference>
<dbReference type="InterPro" id="IPR051677">
    <property type="entry name" value="AfsR-DnrI-RedD_regulator"/>
</dbReference>
<keyword evidence="5" id="KW-1185">Reference proteome</keyword>
<evidence type="ECO:0000313" key="5">
    <source>
        <dbReference type="Proteomes" id="UP000639396"/>
    </source>
</evidence>